<dbReference type="EMBL" id="PDEP01000005">
    <property type="protein sequence ID" value="PEN07602.1"/>
    <property type="molecule type" value="Genomic_DNA"/>
</dbReference>
<dbReference type="AlphaFoldDB" id="A0A2H3P5T5"/>
<organism evidence="1 2">
    <name type="scientific">Longimonas halophila</name>
    <dbReference type="NCBI Taxonomy" id="1469170"/>
    <lineage>
        <taxon>Bacteria</taxon>
        <taxon>Pseudomonadati</taxon>
        <taxon>Rhodothermota</taxon>
        <taxon>Rhodothermia</taxon>
        <taxon>Rhodothermales</taxon>
        <taxon>Salisaetaceae</taxon>
        <taxon>Longimonas</taxon>
    </lineage>
</organism>
<accession>A0A2H3P5T5</accession>
<dbReference type="RefSeq" id="WP_098061790.1">
    <property type="nucleotide sequence ID" value="NZ_PDEP01000005.1"/>
</dbReference>
<gene>
    <name evidence="1" type="ORF">CRI93_06375</name>
</gene>
<reference evidence="1 2" key="1">
    <citation type="submission" date="2017-10" db="EMBL/GenBank/DDBJ databases">
        <title>Draft genome of Longimonas halophila.</title>
        <authorList>
            <person name="Goh K.M."/>
            <person name="Shamsir M.S."/>
            <person name="Lim S.W."/>
        </authorList>
    </citation>
    <scope>NUCLEOTIDE SEQUENCE [LARGE SCALE GENOMIC DNA]</scope>
    <source>
        <strain evidence="1 2">KCTC 42399</strain>
    </source>
</reference>
<sequence length="94" mass="10175">MPVALNHIDEAIAIARRHGATRVVLFGSTQSAPDAARDLDLAIGGVPGWDFYKLAAELDAHLPVPVDVVPLEPANTFTQRILDRGRVVHEEESP</sequence>
<dbReference type="Gene3D" id="3.30.460.10">
    <property type="entry name" value="Beta Polymerase, domain 2"/>
    <property type="match status" value="1"/>
</dbReference>
<dbReference type="Proteomes" id="UP000221024">
    <property type="component" value="Unassembled WGS sequence"/>
</dbReference>
<evidence type="ECO:0000313" key="2">
    <source>
        <dbReference type="Proteomes" id="UP000221024"/>
    </source>
</evidence>
<dbReference type="OrthoDB" id="1806944at2"/>
<dbReference type="SUPFAM" id="SSF81301">
    <property type="entry name" value="Nucleotidyltransferase"/>
    <property type="match status" value="1"/>
</dbReference>
<comment type="caution">
    <text evidence="1">The sequence shown here is derived from an EMBL/GenBank/DDBJ whole genome shotgun (WGS) entry which is preliminary data.</text>
</comment>
<name>A0A2H3P5T5_9BACT</name>
<evidence type="ECO:0000313" key="1">
    <source>
        <dbReference type="EMBL" id="PEN07602.1"/>
    </source>
</evidence>
<dbReference type="InterPro" id="IPR043519">
    <property type="entry name" value="NT_sf"/>
</dbReference>
<proteinExistence type="predicted"/>
<protein>
    <submittedName>
        <fullName evidence="1">DNA polymerase III subunit beta</fullName>
    </submittedName>
</protein>
<keyword evidence="2" id="KW-1185">Reference proteome</keyword>